<evidence type="ECO:0000313" key="2">
    <source>
        <dbReference type="Proteomes" id="UP000829647"/>
    </source>
</evidence>
<dbReference type="RefSeq" id="WP_247976767.1">
    <property type="nucleotide sequence ID" value="NZ_CP095848.1"/>
</dbReference>
<name>A0ABY4JEE5_9BACT</name>
<protein>
    <submittedName>
        <fullName evidence="1">Uncharacterized protein</fullName>
    </submittedName>
</protein>
<proteinExistence type="predicted"/>
<accession>A0ABY4JEE5</accession>
<gene>
    <name evidence="1" type="ORF">MWH26_07850</name>
</gene>
<dbReference type="Proteomes" id="UP000829647">
    <property type="component" value="Chromosome"/>
</dbReference>
<sequence>MYEQIILEESYATVLADSATPCIIVQLHSFANREQFKHMMNTGLEYFQTHTSPQQPWGWIADTRRMSAIHNDIQQWLAHDWNVRAYQAGLREMSIITSQNVLGQLATQQYAQLAVAQPEKYVLEPVYYPSLEEAKQGVRKRTAASKAQE</sequence>
<dbReference type="EMBL" id="CP095848">
    <property type="protein sequence ID" value="UPL50806.1"/>
    <property type="molecule type" value="Genomic_DNA"/>
</dbReference>
<evidence type="ECO:0000313" key="1">
    <source>
        <dbReference type="EMBL" id="UPL50806.1"/>
    </source>
</evidence>
<reference evidence="1 2" key="1">
    <citation type="submission" date="2022-04" db="EMBL/GenBank/DDBJ databases">
        <title>Hymenobacter sp. isolated from the air.</title>
        <authorList>
            <person name="Won M."/>
            <person name="Lee C.-M."/>
            <person name="Woen H.-Y."/>
            <person name="Kwon S.-W."/>
        </authorList>
    </citation>
    <scope>NUCLEOTIDE SEQUENCE [LARGE SCALE GENOMIC DNA]</scope>
    <source>
        <strain evidence="2">5516 S-25</strain>
    </source>
</reference>
<organism evidence="1 2">
    <name type="scientific">Hymenobacter sublimis</name>
    <dbReference type="NCBI Taxonomy" id="2933777"/>
    <lineage>
        <taxon>Bacteria</taxon>
        <taxon>Pseudomonadati</taxon>
        <taxon>Bacteroidota</taxon>
        <taxon>Cytophagia</taxon>
        <taxon>Cytophagales</taxon>
        <taxon>Hymenobacteraceae</taxon>
        <taxon>Hymenobacter</taxon>
    </lineage>
</organism>
<keyword evidence="2" id="KW-1185">Reference proteome</keyword>